<keyword evidence="6" id="KW-1185">Reference proteome</keyword>
<dbReference type="PANTHER" id="PTHR33236">
    <property type="entry name" value="INTRAFLAGELLAR TRANSPORT PROTEIN 122 FAMILY PROTEIN-RELATED"/>
    <property type="match status" value="1"/>
</dbReference>
<evidence type="ECO:0000313" key="6">
    <source>
        <dbReference type="Proteomes" id="UP001187531"/>
    </source>
</evidence>
<dbReference type="Pfam" id="PF26080">
    <property type="entry name" value="CUB_animal"/>
    <property type="match status" value="1"/>
</dbReference>
<name>A0AA88HXW8_ARTSF</name>
<feature type="domain" description="CUB" evidence="4">
    <location>
        <begin position="135"/>
        <end position="242"/>
    </location>
</feature>
<evidence type="ECO:0000256" key="2">
    <source>
        <dbReference type="PROSITE-ProRule" id="PRU00059"/>
    </source>
</evidence>
<dbReference type="InterPro" id="IPR058698">
    <property type="entry name" value="CUB_metazoa"/>
</dbReference>
<organism evidence="5 6">
    <name type="scientific">Artemia franciscana</name>
    <name type="common">Brine shrimp</name>
    <name type="synonym">Artemia sanfranciscana</name>
    <dbReference type="NCBI Taxonomy" id="6661"/>
    <lineage>
        <taxon>Eukaryota</taxon>
        <taxon>Metazoa</taxon>
        <taxon>Ecdysozoa</taxon>
        <taxon>Arthropoda</taxon>
        <taxon>Crustacea</taxon>
        <taxon>Branchiopoda</taxon>
        <taxon>Anostraca</taxon>
        <taxon>Artemiidae</taxon>
        <taxon>Artemia</taxon>
    </lineage>
</organism>
<sequence length="458" mass="48800">MSIRMMLHILNLVILIFIATHGHCGILLADNDSEQIGMITNSAINARLAYNRTEKGGVSGNFNFTNSTVHNQDARKKKFLSIFSVVRFVNEMCTANNFYNGTCLTAAECATAGGTASGYCASGFGVCCVIATQTCGSSTNKNCTYFQNPGYPANVSGSRQCSLTVNKCSSDICQVRLDFLAFGIAQPEVQSSTNTILATQCTTDTFTVSGASNNVPAICGLNTNQHMYLDMTTGQNSFTLSFTLGANDGPAGQPLVTSGQRYWNIKISQIPCNSMLTAPSGCLQYYTSASGTIRSFNYDTVTPSNSRHLANQDYAICFRMEQGYCGICYSVCDTDPAFSISLGYNPNSGLYTTTTNGAIPYVCTTDYVQIPGAFTPATGTTGNTAAQYADRICGTAFSVSNTNGASSTPQTVCTTSKPFELRFKTDSGEVIASGTIPQETGIHGFCLNYFQQSCSTSG</sequence>
<comment type="caution">
    <text evidence="5">The sequence shown here is derived from an EMBL/GenBank/DDBJ whole genome shotgun (WGS) entry which is preliminary data.</text>
</comment>
<dbReference type="Proteomes" id="UP001187531">
    <property type="component" value="Unassembled WGS sequence"/>
</dbReference>
<comment type="caution">
    <text evidence="2">Lacks conserved residue(s) required for the propagation of feature annotation.</text>
</comment>
<accession>A0AA88HXW8</accession>
<keyword evidence="1" id="KW-1015">Disulfide bond</keyword>
<protein>
    <recommendedName>
        <fullName evidence="4">CUB domain-containing protein</fullName>
    </recommendedName>
</protein>
<dbReference type="EMBL" id="JAVRJZ010000008">
    <property type="protein sequence ID" value="KAK2719153.1"/>
    <property type="molecule type" value="Genomic_DNA"/>
</dbReference>
<dbReference type="SUPFAM" id="SSF49854">
    <property type="entry name" value="Spermadhesin, CUB domain"/>
    <property type="match status" value="1"/>
</dbReference>
<evidence type="ECO:0000256" key="1">
    <source>
        <dbReference type="ARBA" id="ARBA00023157"/>
    </source>
</evidence>
<reference evidence="5" key="1">
    <citation type="submission" date="2023-07" db="EMBL/GenBank/DDBJ databases">
        <title>Chromosome-level genome assembly of Artemia franciscana.</title>
        <authorList>
            <person name="Jo E."/>
        </authorList>
    </citation>
    <scope>NUCLEOTIDE SEQUENCE</scope>
    <source>
        <tissue evidence="5">Whole body</tissue>
    </source>
</reference>
<feature type="chain" id="PRO_5041723213" description="CUB domain-containing protein" evidence="3">
    <location>
        <begin position="23"/>
        <end position="458"/>
    </location>
</feature>
<dbReference type="InterPro" id="IPR000859">
    <property type="entry name" value="CUB_dom"/>
</dbReference>
<evidence type="ECO:0000256" key="3">
    <source>
        <dbReference type="SAM" id="SignalP"/>
    </source>
</evidence>
<dbReference type="PANTHER" id="PTHR33236:SF5">
    <property type="entry name" value="CUB DOMAIN-CONTAINING PROTEIN"/>
    <property type="match status" value="1"/>
</dbReference>
<dbReference type="InterPro" id="IPR035914">
    <property type="entry name" value="Sperma_CUB_dom_sf"/>
</dbReference>
<proteinExistence type="predicted"/>
<gene>
    <name evidence="5" type="ORF">QYM36_004850</name>
</gene>
<evidence type="ECO:0000313" key="5">
    <source>
        <dbReference type="EMBL" id="KAK2719153.1"/>
    </source>
</evidence>
<dbReference type="Gene3D" id="2.60.120.290">
    <property type="entry name" value="Spermadhesin, CUB domain"/>
    <property type="match status" value="1"/>
</dbReference>
<evidence type="ECO:0000259" key="4">
    <source>
        <dbReference type="PROSITE" id="PS01180"/>
    </source>
</evidence>
<dbReference type="AlphaFoldDB" id="A0AA88HXW8"/>
<feature type="domain" description="CUB" evidence="4">
    <location>
        <begin position="272"/>
        <end position="452"/>
    </location>
</feature>
<dbReference type="PROSITE" id="PS01180">
    <property type="entry name" value="CUB"/>
    <property type="match status" value="2"/>
</dbReference>
<feature type="signal peptide" evidence="3">
    <location>
        <begin position="1"/>
        <end position="22"/>
    </location>
</feature>
<keyword evidence="3" id="KW-0732">Signal</keyword>